<protein>
    <submittedName>
        <fullName evidence="1">Hypothetical prophage lsa1 protein</fullName>
    </submittedName>
</protein>
<dbReference type="KEGG" id="lsa:LCA_0601"/>
<name>Q38Y24_LATSS</name>
<evidence type="ECO:0000313" key="2">
    <source>
        <dbReference type="Proteomes" id="UP000002707"/>
    </source>
</evidence>
<gene>
    <name evidence="1" type="ordered locus">LCA_0601</name>
</gene>
<accession>Q38Y24</accession>
<dbReference type="EMBL" id="CR936503">
    <property type="protein sequence ID" value="CAI54905.1"/>
    <property type="molecule type" value="Genomic_DNA"/>
</dbReference>
<dbReference type="Proteomes" id="UP000002707">
    <property type="component" value="Chromosome"/>
</dbReference>
<evidence type="ECO:0000313" key="1">
    <source>
        <dbReference type="EMBL" id="CAI54905.1"/>
    </source>
</evidence>
<proteinExistence type="predicted"/>
<reference evidence="2" key="1">
    <citation type="journal article" date="2005" name="Nat. Biotechnol.">
        <title>The complete genome sequence of the meat-borne lactic acid bacterium Lactobacillus sakei 23K.</title>
        <authorList>
            <person name="Chaillou S."/>
            <person name="Champomier-Verges M.-C."/>
            <person name="Cornet M."/>
            <person name="Crutz-Le Coq A.-M."/>
            <person name="Dudez A.-M."/>
            <person name="Martin V."/>
            <person name="Beaufils S."/>
            <person name="Darbon-Rongere E."/>
            <person name="Bossy R."/>
            <person name="Loux V."/>
            <person name="Zagorec M."/>
        </authorList>
    </citation>
    <scope>NUCLEOTIDE SEQUENCE [LARGE SCALE GENOMIC DNA]</scope>
    <source>
        <strain evidence="2">23K</strain>
    </source>
</reference>
<sequence length="25" mass="2858">MLILLTEKVCPILDQPFLAQQDDTL</sequence>
<dbReference type="AlphaFoldDB" id="Q38Y24"/>
<keyword evidence="2" id="KW-1185">Reference proteome</keyword>
<organism evidence="1 2">
    <name type="scientific">Latilactobacillus sakei subsp. sakei (strain 23K)</name>
    <name type="common">Lactobacillus sakei subsp. sakei</name>
    <dbReference type="NCBI Taxonomy" id="314315"/>
    <lineage>
        <taxon>Bacteria</taxon>
        <taxon>Bacillati</taxon>
        <taxon>Bacillota</taxon>
        <taxon>Bacilli</taxon>
        <taxon>Lactobacillales</taxon>
        <taxon>Lactobacillaceae</taxon>
        <taxon>Latilactobacillus</taxon>
    </lineage>
</organism>
<dbReference type="HOGENOM" id="CLU_3418999_0_0_9"/>